<dbReference type="EMBL" id="BTSX01000003">
    <property type="protein sequence ID" value="GMS88653.1"/>
    <property type="molecule type" value="Genomic_DNA"/>
</dbReference>
<feature type="non-terminal residue" evidence="2">
    <location>
        <position position="1"/>
    </location>
</feature>
<feature type="compositionally biased region" description="Basic residues" evidence="1">
    <location>
        <begin position="111"/>
        <end position="122"/>
    </location>
</feature>
<name>A0AAV5T002_9BILA</name>
<sequence length="179" mass="21197">ILHTLSPKERDEILKMKSDLFSSARENKGPWPTSKGFFAEILMEIDKMLITDDLKRTKIFQLVEQEMAAVMKETKSDEKTPLVWQGRALPESRQRKKRADRVVDDEDSSERKKRNEKAKKRRENLARAKKLEEESLKVMTEIEEGGGPEDKKEETRRMARDKRRSDQRRRRSAGRKRRE</sequence>
<evidence type="ECO:0000313" key="3">
    <source>
        <dbReference type="Proteomes" id="UP001432027"/>
    </source>
</evidence>
<reference evidence="2" key="1">
    <citation type="submission" date="2023-10" db="EMBL/GenBank/DDBJ databases">
        <title>Genome assembly of Pristionchus species.</title>
        <authorList>
            <person name="Yoshida K."/>
            <person name="Sommer R.J."/>
        </authorList>
    </citation>
    <scope>NUCLEOTIDE SEQUENCE</scope>
    <source>
        <strain evidence="2">RS0144</strain>
    </source>
</reference>
<comment type="caution">
    <text evidence="2">The sequence shown here is derived from an EMBL/GenBank/DDBJ whole genome shotgun (WGS) entry which is preliminary data.</text>
</comment>
<feature type="region of interest" description="Disordered" evidence="1">
    <location>
        <begin position="72"/>
        <end position="179"/>
    </location>
</feature>
<feature type="compositionally biased region" description="Basic and acidic residues" evidence="1">
    <location>
        <begin position="148"/>
        <end position="158"/>
    </location>
</feature>
<protein>
    <submittedName>
        <fullName evidence="2">Uncharacterized protein</fullName>
    </submittedName>
</protein>
<dbReference type="Proteomes" id="UP001432027">
    <property type="component" value="Unassembled WGS sequence"/>
</dbReference>
<evidence type="ECO:0000256" key="1">
    <source>
        <dbReference type="SAM" id="MobiDB-lite"/>
    </source>
</evidence>
<feature type="non-terminal residue" evidence="2">
    <location>
        <position position="179"/>
    </location>
</feature>
<accession>A0AAV5T002</accession>
<evidence type="ECO:0000313" key="2">
    <source>
        <dbReference type="EMBL" id="GMS88653.1"/>
    </source>
</evidence>
<keyword evidence="3" id="KW-1185">Reference proteome</keyword>
<organism evidence="2 3">
    <name type="scientific">Pristionchus entomophagus</name>
    <dbReference type="NCBI Taxonomy" id="358040"/>
    <lineage>
        <taxon>Eukaryota</taxon>
        <taxon>Metazoa</taxon>
        <taxon>Ecdysozoa</taxon>
        <taxon>Nematoda</taxon>
        <taxon>Chromadorea</taxon>
        <taxon>Rhabditida</taxon>
        <taxon>Rhabditina</taxon>
        <taxon>Diplogasteromorpha</taxon>
        <taxon>Diplogasteroidea</taxon>
        <taxon>Neodiplogasteridae</taxon>
        <taxon>Pristionchus</taxon>
    </lineage>
</organism>
<proteinExistence type="predicted"/>
<dbReference type="AlphaFoldDB" id="A0AAV5T002"/>
<gene>
    <name evidence="2" type="ORF">PENTCL1PPCAC_10828</name>
</gene>
<feature type="compositionally biased region" description="Basic and acidic residues" evidence="1">
    <location>
        <begin position="123"/>
        <end position="136"/>
    </location>
</feature>
<feature type="compositionally biased region" description="Basic residues" evidence="1">
    <location>
        <begin position="159"/>
        <end position="179"/>
    </location>
</feature>